<reference evidence="2 3" key="1">
    <citation type="submission" date="2018-01" db="EMBL/GenBank/DDBJ databases">
        <title>Deinococcus koreensis sp. nov., a radiation-resistant bacterium isolated from river water.</title>
        <authorList>
            <person name="Choi A."/>
        </authorList>
    </citation>
    <scope>NUCLEOTIDE SEQUENCE [LARGE SCALE GENOMIC DNA]</scope>
    <source>
        <strain evidence="2 3">SJW1-2</strain>
    </source>
</reference>
<protein>
    <submittedName>
        <fullName evidence="2">Uncharacterized protein</fullName>
    </submittedName>
</protein>
<evidence type="ECO:0000313" key="3">
    <source>
        <dbReference type="Proteomes" id="UP000236379"/>
    </source>
</evidence>
<dbReference type="Proteomes" id="UP000236379">
    <property type="component" value="Unassembled WGS sequence"/>
</dbReference>
<proteinExistence type="predicted"/>
<dbReference type="OrthoDB" id="59975at2"/>
<accession>A0A2K3UX76</accession>
<dbReference type="EMBL" id="PPPD01000001">
    <property type="protein sequence ID" value="PNY81143.1"/>
    <property type="molecule type" value="Genomic_DNA"/>
</dbReference>
<evidence type="ECO:0000313" key="2">
    <source>
        <dbReference type="EMBL" id="PNY81143.1"/>
    </source>
</evidence>
<evidence type="ECO:0000256" key="1">
    <source>
        <dbReference type="SAM" id="SignalP"/>
    </source>
</evidence>
<comment type="caution">
    <text evidence="2">The sequence shown here is derived from an EMBL/GenBank/DDBJ whole genome shotgun (WGS) entry which is preliminary data.</text>
</comment>
<organism evidence="2 3">
    <name type="scientific">Deinococcus koreensis</name>
    <dbReference type="NCBI Taxonomy" id="2054903"/>
    <lineage>
        <taxon>Bacteria</taxon>
        <taxon>Thermotogati</taxon>
        <taxon>Deinococcota</taxon>
        <taxon>Deinococci</taxon>
        <taxon>Deinococcales</taxon>
        <taxon>Deinococcaceae</taxon>
        <taxon>Deinococcus</taxon>
    </lineage>
</organism>
<feature type="chain" id="PRO_5014335538" evidence="1">
    <location>
        <begin position="23"/>
        <end position="238"/>
    </location>
</feature>
<dbReference type="RefSeq" id="WP_103311586.1">
    <property type="nucleotide sequence ID" value="NZ_PPPD01000001.1"/>
</dbReference>
<keyword evidence="3" id="KW-1185">Reference proteome</keyword>
<sequence>MRAAFSLSFFLFLGALATAAQSGGTSAPPLNPGWQSRLAALLPATGQTASVMRRQPNLTILDLTRRVMYVQGNREALNKVLSDYQSGVQPTYDERLGITREEFKRYLVIEEELVSSGRTVRLPVTRETSRLTFGDAPGLDGVLKGVSIDLRTGEMRVPEGYAARPIAVAPNTAEDGRLPVRSGFQWKIKGSDSKIGNGVNGTMNLLQLTDDQIILSYKRTSMIARKLSEGEIILSYER</sequence>
<dbReference type="AlphaFoldDB" id="A0A2K3UX76"/>
<name>A0A2K3UX76_9DEIO</name>
<gene>
    <name evidence="2" type="ORF">CVO96_06905</name>
</gene>
<keyword evidence="1" id="KW-0732">Signal</keyword>
<feature type="signal peptide" evidence="1">
    <location>
        <begin position="1"/>
        <end position="22"/>
    </location>
</feature>